<dbReference type="EMBL" id="BNJQ01000027">
    <property type="protein sequence ID" value="GHP10016.1"/>
    <property type="molecule type" value="Genomic_DNA"/>
</dbReference>
<evidence type="ECO:0000313" key="2">
    <source>
        <dbReference type="Proteomes" id="UP000660262"/>
    </source>
</evidence>
<proteinExistence type="predicted"/>
<keyword evidence="2" id="KW-1185">Reference proteome</keyword>
<reference evidence="1" key="1">
    <citation type="submission" date="2020-10" db="EMBL/GenBank/DDBJ databases">
        <title>Unveiling of a novel bifunctional photoreceptor, Dualchrome1, isolated from a cosmopolitan green alga.</title>
        <authorList>
            <person name="Suzuki S."/>
            <person name="Kawachi M."/>
        </authorList>
    </citation>
    <scope>NUCLEOTIDE SEQUENCE</scope>
    <source>
        <strain evidence="1">NIES 2893</strain>
    </source>
</reference>
<comment type="caution">
    <text evidence="1">The sequence shown here is derived from an EMBL/GenBank/DDBJ whole genome shotgun (WGS) entry which is preliminary data.</text>
</comment>
<accession>A0A830HR72</accession>
<sequence>MAAESHAAASALRSSDSALENARKVMVSCKELLAGLSKDDLATERGDLTRLSDDIERATKRVLRLQAGCDRHATALRSAFGASTAQGSLLGVELGGNLDWTDMRRSIYTTGNGSRRESGLTEMLLRSSTRLLERISQRLASVYGGGGAPAAAPAQSEEQMLNSELGQMNFDLAEVVKRLQDENEKLKFSLDTEKQYAKSLARNFLSSRSAAAAADANEPLLADLREVLTKHGYALDVEKTVTFDEHA</sequence>
<organism evidence="1 2">
    <name type="scientific">Pycnococcus provasolii</name>
    <dbReference type="NCBI Taxonomy" id="41880"/>
    <lineage>
        <taxon>Eukaryota</taxon>
        <taxon>Viridiplantae</taxon>
        <taxon>Chlorophyta</taxon>
        <taxon>Pseudoscourfieldiophyceae</taxon>
        <taxon>Pseudoscourfieldiales</taxon>
        <taxon>Pycnococcaceae</taxon>
        <taxon>Pycnococcus</taxon>
    </lineage>
</organism>
<evidence type="ECO:0000313" key="1">
    <source>
        <dbReference type="EMBL" id="GHP10016.1"/>
    </source>
</evidence>
<name>A0A830HR72_9CHLO</name>
<gene>
    <name evidence="1" type="ORF">PPROV_000874900</name>
</gene>
<protein>
    <submittedName>
        <fullName evidence="1">Uncharacterized protein</fullName>
    </submittedName>
</protein>
<dbReference type="AlphaFoldDB" id="A0A830HR72"/>
<dbReference type="Proteomes" id="UP000660262">
    <property type="component" value="Unassembled WGS sequence"/>
</dbReference>